<evidence type="ECO:0000259" key="2">
    <source>
        <dbReference type="Pfam" id="PF13952"/>
    </source>
</evidence>
<proteinExistence type="predicted"/>
<keyword evidence="4" id="KW-1185">Reference proteome</keyword>
<protein>
    <recommendedName>
        <fullName evidence="2">DUF4216 domain-containing protein</fullName>
    </recommendedName>
</protein>
<gene>
    <name evidence="3" type="ORF">NCGR_LOCUS52054</name>
</gene>
<dbReference type="OrthoDB" id="693522at2759"/>
<reference evidence="3" key="1">
    <citation type="submission" date="2020-10" db="EMBL/GenBank/DDBJ databases">
        <authorList>
            <person name="Han B."/>
            <person name="Lu T."/>
            <person name="Zhao Q."/>
            <person name="Huang X."/>
            <person name="Zhao Y."/>
        </authorList>
    </citation>
    <scope>NUCLEOTIDE SEQUENCE</scope>
</reference>
<name>A0A811RFY2_9POAL</name>
<dbReference type="PANTHER" id="PTHR33144:SF50">
    <property type="entry name" value="OS03G0714750 PROTEIN"/>
    <property type="match status" value="1"/>
</dbReference>
<dbReference type="EMBL" id="CAJGYO010000014">
    <property type="protein sequence ID" value="CAD6268749.1"/>
    <property type="molecule type" value="Genomic_DNA"/>
</dbReference>
<evidence type="ECO:0000313" key="3">
    <source>
        <dbReference type="EMBL" id="CAD6268749.1"/>
    </source>
</evidence>
<dbReference type="Proteomes" id="UP000604825">
    <property type="component" value="Unassembled WGS sequence"/>
</dbReference>
<feature type="coiled-coil region" evidence="1">
    <location>
        <begin position="425"/>
        <end position="466"/>
    </location>
</feature>
<dbReference type="PANTHER" id="PTHR33144">
    <property type="entry name" value="OS10G0409366 PROTEIN-RELATED"/>
    <property type="match status" value="1"/>
</dbReference>
<dbReference type="AlphaFoldDB" id="A0A811RFY2"/>
<dbReference type="Pfam" id="PF03004">
    <property type="entry name" value="Transposase_24"/>
    <property type="match status" value="1"/>
</dbReference>
<evidence type="ECO:0000313" key="4">
    <source>
        <dbReference type="Proteomes" id="UP000604825"/>
    </source>
</evidence>
<feature type="domain" description="DUF4216" evidence="2">
    <location>
        <begin position="23"/>
        <end position="77"/>
    </location>
</feature>
<comment type="caution">
    <text evidence="3">The sequence shown here is derived from an EMBL/GenBank/DDBJ whole genome shotgun (WGS) entry which is preliminary data.</text>
</comment>
<evidence type="ECO:0000256" key="1">
    <source>
        <dbReference type="SAM" id="Coils"/>
    </source>
</evidence>
<accession>A0A811RFY2</accession>
<keyword evidence="1" id="KW-0175">Coiled coil</keyword>
<organism evidence="3 4">
    <name type="scientific">Miscanthus lutarioriparius</name>
    <dbReference type="NCBI Taxonomy" id="422564"/>
    <lineage>
        <taxon>Eukaryota</taxon>
        <taxon>Viridiplantae</taxon>
        <taxon>Streptophyta</taxon>
        <taxon>Embryophyta</taxon>
        <taxon>Tracheophyta</taxon>
        <taxon>Spermatophyta</taxon>
        <taxon>Magnoliopsida</taxon>
        <taxon>Liliopsida</taxon>
        <taxon>Poales</taxon>
        <taxon>Poaceae</taxon>
        <taxon>PACMAD clade</taxon>
        <taxon>Panicoideae</taxon>
        <taxon>Andropogonodae</taxon>
        <taxon>Andropogoneae</taxon>
        <taxon>Saccharinae</taxon>
        <taxon>Miscanthus</taxon>
    </lineage>
</organism>
<dbReference type="InterPro" id="IPR025312">
    <property type="entry name" value="DUF4216"/>
</dbReference>
<dbReference type="InterPro" id="IPR004252">
    <property type="entry name" value="Probable_transposase_24"/>
</dbReference>
<dbReference type="Pfam" id="PF13952">
    <property type="entry name" value="DUF4216"/>
    <property type="match status" value="1"/>
</dbReference>
<sequence length="573" mass="64146">MGEEATYEIKILAKEPTMTAHKVQDKWVQTDQFGITSVNFKHLFNTGEKISDEPFILASQALQVYYVPDQVSESNWAAAVQSKPIDVYDLDNLDNEHIDGDNGLIMSFPDLNDNVTVDIINGVVPSVRRDIDGIIVDKKSKKGSKKPERNYVESAINERIDEDLDCGSIGDFLCDNEGKNYRQLSSVIGCLVRKKISVRCSNWRLIDAEEKDAVWDEVQKFYDIDDADKNWFLITAVQTQIAKANRAKLEIHHTAGTKSFSCSGHEMVVLEMVHSCLIWCTGNRRHLSCSTPLEAQHFYSRPYRSCGVRARITCGTHPHYTGTVDELGRPPRRDELYIKTHTRKNGVAIRNAEPIISKLKATVEARPELTERTIQQGDVFSAALGSKEPRGHVRALGLGPTPQDGCIAGLKCYTPTRFQMEVLARKKAESRSEALEQRLTQMEAQMQMMEKRFAQERRNIEVMSQNGSNSQCVSPRSAEHVHEAYHDAHFQEDEAYEDNESNDAIGVGENLLVDRRTAAPTMQSPSNAALVMQPRAAPSSQCSPTNLFPAMQPNVASQVQSRQCSLTNAAPTM</sequence>